<gene>
    <name evidence="3" type="primary">der_3</name>
    <name evidence="3" type="ORF">Mal48_45170</name>
</gene>
<evidence type="ECO:0000259" key="2">
    <source>
        <dbReference type="Pfam" id="PF02824"/>
    </source>
</evidence>
<dbReference type="SUPFAM" id="SSF81271">
    <property type="entry name" value="TGS-like"/>
    <property type="match status" value="1"/>
</dbReference>
<dbReference type="PANTHER" id="PTHR43127">
    <property type="entry name" value="DEVELOPMENTALLY-REGULATED GTP-BINDING PROTEIN 2"/>
    <property type="match status" value="1"/>
</dbReference>
<dbReference type="GO" id="GO:0003924">
    <property type="term" value="F:GTPase activity"/>
    <property type="evidence" value="ECO:0007669"/>
    <property type="project" value="InterPro"/>
</dbReference>
<sequence>MAANLTPQYYKAEEAYRKAQTTPEQIVALQEMLRIIPKHKGTDHLQGALKSKLKEAREAYQAELKTPKGGKSYRIPRQGCGTVVVIGAPNSGKSRLVSELTNASPDVAEFPYTTREPTAGMLEFEGALIQLIDTPPISGNQIEPYLIDFVRTADLVLFCFDGSSDDAPQETADVLRQLETRKTVLSEKTGFDPADFSIVHVKSRLILTRSNNPEAGIRQELLQEVRPIEFPVIPTDLDFEEQRKELAKSIFEALDKIRVYTKRPGEPVELVDPYVIPNGGTVEELAHRVHEEIAISLKFAKVWGQADHDGQAVGREHVLSDLDIVELHS</sequence>
<dbReference type="InterPro" id="IPR006073">
    <property type="entry name" value="GTP-bd"/>
</dbReference>
<feature type="domain" description="TGS" evidence="2">
    <location>
        <begin position="257"/>
        <end position="327"/>
    </location>
</feature>
<dbReference type="Gene3D" id="3.40.50.300">
    <property type="entry name" value="P-loop containing nucleotide triphosphate hydrolases"/>
    <property type="match status" value="1"/>
</dbReference>
<dbReference type="Gene3D" id="6.10.140.1070">
    <property type="match status" value="1"/>
</dbReference>
<proteinExistence type="predicted"/>
<evidence type="ECO:0000313" key="4">
    <source>
        <dbReference type="Proteomes" id="UP000315724"/>
    </source>
</evidence>
<dbReference type="Pfam" id="PF02824">
    <property type="entry name" value="TGS"/>
    <property type="match status" value="1"/>
</dbReference>
<organism evidence="3 4">
    <name type="scientific">Thalassoglobus polymorphus</name>
    <dbReference type="NCBI Taxonomy" id="2527994"/>
    <lineage>
        <taxon>Bacteria</taxon>
        <taxon>Pseudomonadati</taxon>
        <taxon>Planctomycetota</taxon>
        <taxon>Planctomycetia</taxon>
        <taxon>Planctomycetales</taxon>
        <taxon>Planctomycetaceae</taxon>
        <taxon>Thalassoglobus</taxon>
    </lineage>
</organism>
<dbReference type="PRINTS" id="PR00326">
    <property type="entry name" value="GTP1OBG"/>
</dbReference>
<dbReference type="InterPro" id="IPR012675">
    <property type="entry name" value="Beta-grasp_dom_sf"/>
</dbReference>
<dbReference type="Proteomes" id="UP000315724">
    <property type="component" value="Chromosome"/>
</dbReference>
<dbReference type="InterPro" id="IPR027417">
    <property type="entry name" value="P-loop_NTPase"/>
</dbReference>
<name>A0A517QUF8_9PLAN</name>
<dbReference type="SUPFAM" id="SSF52540">
    <property type="entry name" value="P-loop containing nucleoside triphosphate hydrolases"/>
    <property type="match status" value="1"/>
</dbReference>
<evidence type="ECO:0000259" key="1">
    <source>
        <dbReference type="Pfam" id="PF01926"/>
    </source>
</evidence>
<evidence type="ECO:0000313" key="3">
    <source>
        <dbReference type="EMBL" id="QDT35241.1"/>
    </source>
</evidence>
<accession>A0A517QUF8</accession>
<dbReference type="InterPro" id="IPR045001">
    <property type="entry name" value="DRG"/>
</dbReference>
<reference evidence="3 4" key="1">
    <citation type="submission" date="2019-02" db="EMBL/GenBank/DDBJ databases">
        <title>Deep-cultivation of Planctomycetes and their phenomic and genomic characterization uncovers novel biology.</title>
        <authorList>
            <person name="Wiegand S."/>
            <person name="Jogler M."/>
            <person name="Boedeker C."/>
            <person name="Pinto D."/>
            <person name="Vollmers J."/>
            <person name="Rivas-Marin E."/>
            <person name="Kohn T."/>
            <person name="Peeters S.H."/>
            <person name="Heuer A."/>
            <person name="Rast P."/>
            <person name="Oberbeckmann S."/>
            <person name="Bunk B."/>
            <person name="Jeske O."/>
            <person name="Meyerdierks A."/>
            <person name="Storesund J.E."/>
            <person name="Kallscheuer N."/>
            <person name="Luecker S."/>
            <person name="Lage O.M."/>
            <person name="Pohl T."/>
            <person name="Merkel B.J."/>
            <person name="Hornburger P."/>
            <person name="Mueller R.-W."/>
            <person name="Bruemmer F."/>
            <person name="Labrenz M."/>
            <person name="Spormann A.M."/>
            <person name="Op den Camp H."/>
            <person name="Overmann J."/>
            <person name="Amann R."/>
            <person name="Jetten M.S.M."/>
            <person name="Mascher T."/>
            <person name="Medema M.H."/>
            <person name="Devos D.P."/>
            <person name="Kaster A.-K."/>
            <person name="Ovreas L."/>
            <person name="Rohde M."/>
            <person name="Galperin M.Y."/>
            <person name="Jogler C."/>
        </authorList>
    </citation>
    <scope>NUCLEOTIDE SEQUENCE [LARGE SCALE GENOMIC DNA]</scope>
    <source>
        <strain evidence="3 4">Mal48</strain>
    </source>
</reference>
<dbReference type="OrthoDB" id="257487at2"/>
<dbReference type="InterPro" id="IPR012676">
    <property type="entry name" value="TGS-like"/>
</dbReference>
<dbReference type="AlphaFoldDB" id="A0A517QUF8"/>
<dbReference type="Gene3D" id="3.10.20.30">
    <property type="match status" value="1"/>
</dbReference>
<dbReference type="KEGG" id="tpol:Mal48_45170"/>
<feature type="domain" description="G" evidence="1">
    <location>
        <begin position="82"/>
        <end position="180"/>
    </location>
</feature>
<dbReference type="GO" id="GO:0005525">
    <property type="term" value="F:GTP binding"/>
    <property type="evidence" value="ECO:0007669"/>
    <property type="project" value="InterPro"/>
</dbReference>
<keyword evidence="4" id="KW-1185">Reference proteome</keyword>
<dbReference type="EMBL" id="CP036267">
    <property type="protein sequence ID" value="QDT35241.1"/>
    <property type="molecule type" value="Genomic_DNA"/>
</dbReference>
<dbReference type="Pfam" id="PF01926">
    <property type="entry name" value="MMR_HSR1"/>
    <property type="match status" value="1"/>
</dbReference>
<dbReference type="RefSeq" id="WP_145204486.1">
    <property type="nucleotide sequence ID" value="NZ_CP036267.1"/>
</dbReference>
<protein>
    <submittedName>
        <fullName evidence="3">GTPase Der</fullName>
    </submittedName>
</protein>
<dbReference type="InterPro" id="IPR004095">
    <property type="entry name" value="TGS"/>
</dbReference>